<dbReference type="GO" id="GO:0008270">
    <property type="term" value="F:zinc ion binding"/>
    <property type="evidence" value="ECO:0007669"/>
    <property type="project" value="UniProtKB-UniRule"/>
</dbReference>
<feature type="disulfide bond" evidence="12">
    <location>
        <begin position="407"/>
        <end position="434"/>
    </location>
</feature>
<evidence type="ECO:0000256" key="7">
    <source>
        <dbReference type="ARBA" id="ARBA00022833"/>
    </source>
</evidence>
<evidence type="ECO:0000256" key="12">
    <source>
        <dbReference type="PROSITE-ProRule" id="PRU00059"/>
    </source>
</evidence>
<keyword evidence="20" id="KW-1185">Reference proteome</keyword>
<dbReference type="InterPro" id="IPR049883">
    <property type="entry name" value="NOTCH1_EGF-like"/>
</dbReference>
<dbReference type="InterPro" id="IPR035914">
    <property type="entry name" value="Sperma_CUB_dom_sf"/>
</dbReference>
<evidence type="ECO:0000256" key="5">
    <source>
        <dbReference type="ARBA" id="ARBA00022737"/>
    </source>
</evidence>
<dbReference type="AlphaFoldDB" id="A0A9P0BC87"/>
<evidence type="ECO:0000259" key="17">
    <source>
        <dbReference type="PROSITE" id="PS50026"/>
    </source>
</evidence>
<dbReference type="SMART" id="SM00042">
    <property type="entry name" value="CUB"/>
    <property type="match status" value="5"/>
</dbReference>
<reference evidence="19" key="1">
    <citation type="submission" date="2021-12" db="EMBL/GenBank/DDBJ databases">
        <authorList>
            <person name="King R."/>
        </authorList>
    </citation>
    <scope>NUCLEOTIDE SEQUENCE</scope>
</reference>
<dbReference type="OrthoDB" id="431034at2759"/>
<feature type="active site" evidence="10 14">
    <location>
        <position position="183"/>
    </location>
</feature>
<dbReference type="InterPro" id="IPR006026">
    <property type="entry name" value="Peptidase_Metallo"/>
</dbReference>
<evidence type="ECO:0000259" key="18">
    <source>
        <dbReference type="PROSITE" id="PS51864"/>
    </source>
</evidence>
<dbReference type="Gene3D" id="3.40.390.10">
    <property type="entry name" value="Collagenase (Catalytic Domain)"/>
    <property type="match status" value="1"/>
</dbReference>
<dbReference type="PANTHER" id="PTHR24255">
    <property type="entry name" value="COMPLEMENT COMPONENT 1, S SUBCOMPONENT-RELATED"/>
    <property type="match status" value="1"/>
</dbReference>
<dbReference type="GO" id="GO:0005509">
    <property type="term" value="F:calcium ion binding"/>
    <property type="evidence" value="ECO:0007669"/>
    <property type="project" value="InterPro"/>
</dbReference>
<dbReference type="Pfam" id="PF01400">
    <property type="entry name" value="Astacin"/>
    <property type="match status" value="1"/>
</dbReference>
<feature type="binding site" evidence="11 14">
    <location>
        <position position="192"/>
    </location>
    <ligand>
        <name>Zn(2+)</name>
        <dbReference type="ChEBI" id="CHEBI:29105"/>
        <note>catalytic</note>
    </ligand>
</feature>
<dbReference type="CDD" id="cd00054">
    <property type="entry name" value="EGF_CA"/>
    <property type="match status" value="1"/>
</dbReference>
<dbReference type="InterPro" id="IPR015446">
    <property type="entry name" value="BMP_1/tolloid-like"/>
</dbReference>
<feature type="disulfide bond" evidence="14">
    <location>
        <begin position="152"/>
        <end position="174"/>
    </location>
</feature>
<dbReference type="Proteomes" id="UP001154078">
    <property type="component" value="Chromosome 6"/>
</dbReference>
<keyword evidence="5" id="KW-0677">Repeat</keyword>
<dbReference type="InterPro" id="IPR000742">
    <property type="entry name" value="EGF"/>
</dbReference>
<dbReference type="InterPro" id="IPR000152">
    <property type="entry name" value="EGF-type_Asp/Asn_hydroxyl_site"/>
</dbReference>
<dbReference type="PROSITE" id="PS50026">
    <property type="entry name" value="EGF_3"/>
    <property type="match status" value="1"/>
</dbReference>
<protein>
    <recommendedName>
        <fullName evidence="15">Metalloendopeptidase</fullName>
        <ecNumber evidence="15">3.4.24.-</ecNumber>
    </recommendedName>
</protein>
<dbReference type="SUPFAM" id="SSF49854">
    <property type="entry name" value="Spermadhesin, CUB domain"/>
    <property type="match status" value="5"/>
</dbReference>
<evidence type="ECO:0000256" key="6">
    <source>
        <dbReference type="ARBA" id="ARBA00022801"/>
    </source>
</evidence>
<feature type="domain" description="EGF-like" evidence="17">
    <location>
        <begin position="520"/>
        <end position="556"/>
    </location>
</feature>
<dbReference type="FunFam" id="2.60.120.290:FF:000013">
    <property type="entry name" value="Membrane frizzled-related protein"/>
    <property type="match status" value="3"/>
</dbReference>
<dbReference type="PANTHER" id="PTHR24255:SF31">
    <property type="entry name" value="CUBILIN-LIKE PROTEIN"/>
    <property type="match status" value="1"/>
</dbReference>
<comment type="cofactor">
    <cofactor evidence="14 15">
        <name>Zn(2+)</name>
        <dbReference type="ChEBI" id="CHEBI:29105"/>
    </cofactor>
    <text evidence="14 15">Binds 1 zinc ion per subunit.</text>
</comment>
<gene>
    <name evidence="19" type="ORF">MELIAE_LOCUS9101</name>
</gene>
<dbReference type="Gene3D" id="2.10.25.10">
    <property type="entry name" value="Laminin"/>
    <property type="match status" value="2"/>
</dbReference>
<feature type="binding site" evidence="11 14">
    <location>
        <position position="186"/>
    </location>
    <ligand>
        <name>Zn(2+)</name>
        <dbReference type="ChEBI" id="CHEBI:29105"/>
        <note>catalytic</note>
    </ligand>
</feature>
<dbReference type="GO" id="GO:0004252">
    <property type="term" value="F:serine-type endopeptidase activity"/>
    <property type="evidence" value="ECO:0007669"/>
    <property type="project" value="TreeGrafter"/>
</dbReference>
<dbReference type="GO" id="GO:0005615">
    <property type="term" value="C:extracellular space"/>
    <property type="evidence" value="ECO:0007669"/>
    <property type="project" value="TreeGrafter"/>
</dbReference>
<dbReference type="GO" id="GO:0004222">
    <property type="term" value="F:metalloendopeptidase activity"/>
    <property type="evidence" value="ECO:0007669"/>
    <property type="project" value="UniProtKB-UniRule"/>
</dbReference>
<dbReference type="PROSITE" id="PS00010">
    <property type="entry name" value="ASX_HYDROXYL"/>
    <property type="match status" value="1"/>
</dbReference>
<evidence type="ECO:0000256" key="9">
    <source>
        <dbReference type="ARBA" id="ARBA00023157"/>
    </source>
</evidence>
<evidence type="ECO:0000313" key="20">
    <source>
        <dbReference type="Proteomes" id="UP001154078"/>
    </source>
</evidence>
<evidence type="ECO:0000256" key="15">
    <source>
        <dbReference type="RuleBase" id="RU361183"/>
    </source>
</evidence>
<evidence type="ECO:0000256" key="14">
    <source>
        <dbReference type="PROSITE-ProRule" id="PRU01211"/>
    </source>
</evidence>
<keyword evidence="8 14" id="KW-0482">Metalloprotease</keyword>
<evidence type="ECO:0000256" key="2">
    <source>
        <dbReference type="ARBA" id="ARBA00022670"/>
    </source>
</evidence>
<dbReference type="InterPro" id="IPR018097">
    <property type="entry name" value="EGF_Ca-bd_CS"/>
</dbReference>
<dbReference type="InterPro" id="IPR000859">
    <property type="entry name" value="CUB_dom"/>
</dbReference>
<dbReference type="PROSITE" id="PS01180">
    <property type="entry name" value="CUB"/>
    <property type="match status" value="5"/>
</dbReference>
<dbReference type="PROSITE" id="PS51864">
    <property type="entry name" value="ASTACIN"/>
    <property type="match status" value="1"/>
</dbReference>
<feature type="binding site" evidence="11 14">
    <location>
        <position position="182"/>
    </location>
    <ligand>
        <name>Zn(2+)</name>
        <dbReference type="ChEBI" id="CHEBI:29105"/>
        <note>catalytic</note>
    </ligand>
</feature>
<dbReference type="CDD" id="cd00041">
    <property type="entry name" value="CUB"/>
    <property type="match status" value="5"/>
</dbReference>
<dbReference type="Pfam" id="PF07645">
    <property type="entry name" value="EGF_CA"/>
    <property type="match status" value="1"/>
</dbReference>
<keyword evidence="3 11" id="KW-0479">Metal-binding</keyword>
<dbReference type="Pfam" id="PF00431">
    <property type="entry name" value="CUB"/>
    <property type="match status" value="5"/>
</dbReference>
<dbReference type="SUPFAM" id="SSF55486">
    <property type="entry name" value="Metalloproteases ('zincins'), catalytic domain"/>
    <property type="match status" value="1"/>
</dbReference>
<dbReference type="SMART" id="SM00235">
    <property type="entry name" value="ZnMc"/>
    <property type="match status" value="1"/>
</dbReference>
<feature type="domain" description="CUB" evidence="16">
    <location>
        <begin position="563"/>
        <end position="680"/>
    </location>
</feature>
<feature type="domain" description="Peptidase M12A" evidence="18">
    <location>
        <begin position="86"/>
        <end position="289"/>
    </location>
</feature>
<evidence type="ECO:0000256" key="8">
    <source>
        <dbReference type="ARBA" id="ARBA00023049"/>
    </source>
</evidence>
<feature type="signal peptide" evidence="15">
    <location>
        <begin position="1"/>
        <end position="26"/>
    </location>
</feature>
<name>A0A9P0BC87_BRAAE</name>
<dbReference type="InterPro" id="IPR024079">
    <property type="entry name" value="MetalloPept_cat_dom_sf"/>
</dbReference>
<evidence type="ECO:0000256" key="11">
    <source>
        <dbReference type="PIRSR" id="PIRSR001199-2"/>
    </source>
</evidence>
<feature type="disulfide bond" evidence="14">
    <location>
        <begin position="154"/>
        <end position="155"/>
    </location>
</feature>
<keyword evidence="7 11" id="KW-0862">Zinc</keyword>
<dbReference type="PRINTS" id="PR00480">
    <property type="entry name" value="ASTACIN"/>
</dbReference>
<feature type="chain" id="PRO_5040530907" description="Metalloendopeptidase" evidence="15">
    <location>
        <begin position="27"/>
        <end position="962"/>
    </location>
</feature>
<dbReference type="GO" id="GO:0006508">
    <property type="term" value="P:proteolysis"/>
    <property type="evidence" value="ECO:0007669"/>
    <property type="project" value="UniProtKB-KW"/>
</dbReference>
<evidence type="ECO:0000256" key="13">
    <source>
        <dbReference type="PROSITE-ProRule" id="PRU00076"/>
    </source>
</evidence>
<evidence type="ECO:0000256" key="10">
    <source>
        <dbReference type="PIRSR" id="PIRSR001199-1"/>
    </source>
</evidence>
<feature type="domain" description="CUB" evidence="16">
    <location>
        <begin position="724"/>
        <end position="836"/>
    </location>
</feature>
<keyword evidence="4 15" id="KW-0732">Signal</keyword>
<evidence type="ECO:0000259" key="16">
    <source>
        <dbReference type="PROSITE" id="PS01180"/>
    </source>
</evidence>
<dbReference type="InterPro" id="IPR001506">
    <property type="entry name" value="Peptidase_M12A"/>
</dbReference>
<dbReference type="PROSITE" id="PS01187">
    <property type="entry name" value="EGF_CA"/>
    <property type="match status" value="1"/>
</dbReference>
<dbReference type="PIRSF" id="PIRSF001199">
    <property type="entry name" value="BMP_1/tolloid-like"/>
    <property type="match status" value="1"/>
</dbReference>
<dbReference type="SMART" id="SM00179">
    <property type="entry name" value="EGF_CA"/>
    <property type="match status" value="2"/>
</dbReference>
<dbReference type="EC" id="3.4.24.-" evidence="15"/>
<dbReference type="FunFam" id="2.60.120.290:FF:000005">
    <property type="entry name" value="Procollagen C-endopeptidase enhancer 1"/>
    <property type="match status" value="1"/>
</dbReference>
<accession>A0A9P0BC87</accession>
<comment type="caution">
    <text evidence="13">Lacks conserved residue(s) required for the propagation of feature annotation.</text>
</comment>
<evidence type="ECO:0000256" key="1">
    <source>
        <dbReference type="ARBA" id="ARBA00022536"/>
    </source>
</evidence>
<evidence type="ECO:0000313" key="19">
    <source>
        <dbReference type="EMBL" id="CAH0558866.1"/>
    </source>
</evidence>
<dbReference type="SUPFAM" id="SSF57196">
    <property type="entry name" value="EGF/Laminin"/>
    <property type="match status" value="2"/>
</dbReference>
<keyword evidence="6 14" id="KW-0378">Hydrolase</keyword>
<proteinExistence type="predicted"/>
<feature type="domain" description="CUB" evidence="16">
    <location>
        <begin position="837"/>
        <end position="953"/>
    </location>
</feature>
<keyword evidence="9 12" id="KW-1015">Disulfide bond</keyword>
<feature type="domain" description="CUB" evidence="16">
    <location>
        <begin position="407"/>
        <end position="520"/>
    </location>
</feature>
<evidence type="ECO:0000256" key="3">
    <source>
        <dbReference type="ARBA" id="ARBA00022723"/>
    </source>
</evidence>
<feature type="domain" description="CUB" evidence="16">
    <location>
        <begin position="291"/>
        <end position="406"/>
    </location>
</feature>
<dbReference type="Gene3D" id="2.60.120.290">
    <property type="entry name" value="Spermadhesin, CUB domain"/>
    <property type="match status" value="5"/>
</dbReference>
<dbReference type="EMBL" id="OV121137">
    <property type="protein sequence ID" value="CAH0558866.1"/>
    <property type="molecule type" value="Genomic_DNA"/>
</dbReference>
<dbReference type="SMART" id="SM00181">
    <property type="entry name" value="EGF"/>
    <property type="match status" value="2"/>
</dbReference>
<dbReference type="InterPro" id="IPR001881">
    <property type="entry name" value="EGF-like_Ca-bd_dom"/>
</dbReference>
<organism evidence="19 20">
    <name type="scientific">Brassicogethes aeneus</name>
    <name type="common">Rape pollen beetle</name>
    <name type="synonym">Meligethes aeneus</name>
    <dbReference type="NCBI Taxonomy" id="1431903"/>
    <lineage>
        <taxon>Eukaryota</taxon>
        <taxon>Metazoa</taxon>
        <taxon>Ecdysozoa</taxon>
        <taxon>Arthropoda</taxon>
        <taxon>Hexapoda</taxon>
        <taxon>Insecta</taxon>
        <taxon>Pterygota</taxon>
        <taxon>Neoptera</taxon>
        <taxon>Endopterygota</taxon>
        <taxon>Coleoptera</taxon>
        <taxon>Polyphaga</taxon>
        <taxon>Cucujiformia</taxon>
        <taxon>Nitidulidae</taxon>
        <taxon>Meligethinae</taxon>
        <taxon>Brassicogethes</taxon>
    </lineage>
</organism>
<sequence length="962" mass="109652">MKPSTFSSYSFFLFVVIVESYKIAIARPSSNTTRGDFTIDELINKVYTKKVSDDLYLDPSKAGTIIGDIAVLKYKDENNNKRITKRAVTAVEARVWEFGIIPYEIDDNLFDGTFIALIKQAMRHWESFTCIRFVERNAHVHDNYIFITERDCGCCSFVGKKGDGVQSVSLAPHCKKLGIIIHELGHAIGFWHEHTRPDRNEHVQIITENIFLGHENNFNKLPESDVSSMGLPYDYESIMHYANNAFAKGNFLDTIVPINYKGETPPIIGQRLRLSDGDIRQANILYKCPACGKTFQANSGEFSPMVYINKKPPPEGIMCEWRITATYGDRILLNITDVDIKKNENCDTNYIEIRDGYWHKSPLIRKICTNGDFRNIIATESNRMWIRYVSRNPEGFKGFAGKFEVVCGGDLFIDSQGNLESPNYPEDYPANKTCIWRIKVPETYQVAIKIKTFDIENHDVCMYDRLTIRDGYTENDPLIKTLCGSRTPTDIISTSNTLYVRFETDESIQKGGFSATIVKEIDECASENHGCEHECLNYVGSYQCKCKLGFEYDVTEKRCKATCGGLIQSENGTLTSPFFPELYPANKSCLWEIRAQVNHTIFLNFTHFDIEGNHVDFQECEYDRLEITSSLANNTKKKHGVFCGSKSPGVIVSEENVLRVRFKSDNNIQKSGFAAVFYVNFNKCSVNNGGCQHNCIQTFISSNCTCRVGYRLHENGKDCKEDLCTHEINSHTGKFQSPNYPNHYPGRQKCFWHFQTKPGHRVRLMFGAFYVEPNPQCAYDYVEFFDGGKVGHNTLGIYCGLRDPPMITSSENELSMIFISDRSFQGRGFWGTHGTLCGGYLQSTMDTKNIYSHVKYGVKDYGRNIACEWKIIALKGYSTEIAFIDFGLEEQQSTCDFDYVEIYDDSELNPLYKKFCGKKIPQKFISYGDELTVRFQSDLSTGGKGFHMVYKGVEVNEKDYAE</sequence>
<keyword evidence="1 13" id="KW-0245">EGF-like domain</keyword>
<evidence type="ECO:0000256" key="4">
    <source>
        <dbReference type="ARBA" id="ARBA00022729"/>
    </source>
</evidence>
<keyword evidence="2 14" id="KW-0645">Protease</keyword>